<dbReference type="Proteomes" id="UP000646877">
    <property type="component" value="Unassembled WGS sequence"/>
</dbReference>
<dbReference type="SUPFAM" id="SSF69118">
    <property type="entry name" value="AhpD-like"/>
    <property type="match status" value="1"/>
</dbReference>
<gene>
    <name evidence="2" type="ORF">F9Y85_08800</name>
    <name evidence="3" type="ORF">R5H13_08160</name>
</gene>
<dbReference type="Proteomes" id="UP001304419">
    <property type="component" value="Chromosome 1"/>
</dbReference>
<dbReference type="PANTHER" id="PTHR34846">
    <property type="entry name" value="4-CARBOXYMUCONOLACTONE DECARBOXYLASE FAMILY PROTEIN (AFU_ORTHOLOGUE AFUA_6G11590)"/>
    <property type="match status" value="1"/>
</dbReference>
<dbReference type="Gene3D" id="1.20.1290.10">
    <property type="entry name" value="AhpD-like"/>
    <property type="match status" value="1"/>
</dbReference>
<organism evidence="2 4">
    <name type="scientific">Pseudoalteromonas maricaloris</name>
    <dbReference type="NCBI Taxonomy" id="184924"/>
    <lineage>
        <taxon>Bacteria</taxon>
        <taxon>Pseudomonadati</taxon>
        <taxon>Pseudomonadota</taxon>
        <taxon>Gammaproteobacteria</taxon>
        <taxon>Alteromonadales</taxon>
        <taxon>Pseudoalteromonadaceae</taxon>
        <taxon>Pseudoalteromonas</taxon>
    </lineage>
</organism>
<name>A0A8I2KQ52_9GAMM</name>
<evidence type="ECO:0000313" key="2">
    <source>
        <dbReference type="EMBL" id="NLR21412.1"/>
    </source>
</evidence>
<dbReference type="NCBIfam" id="TIGR00778">
    <property type="entry name" value="ahpD_dom"/>
    <property type="match status" value="1"/>
</dbReference>
<reference evidence="2" key="1">
    <citation type="submission" date="2019-10" db="EMBL/GenBank/DDBJ databases">
        <authorList>
            <person name="Paulsen S."/>
        </authorList>
    </citation>
    <scope>NUCLEOTIDE SEQUENCE</scope>
    <source>
        <strain evidence="2">LMG 19692</strain>
    </source>
</reference>
<dbReference type="GO" id="GO:0051920">
    <property type="term" value="F:peroxiredoxin activity"/>
    <property type="evidence" value="ECO:0007669"/>
    <property type="project" value="InterPro"/>
</dbReference>
<accession>A0A8I2KQ52</accession>
<protein>
    <submittedName>
        <fullName evidence="2">Carboxymuconolactone decarboxylase family protein</fullName>
    </submittedName>
</protein>
<keyword evidence="5" id="KW-1185">Reference proteome</keyword>
<dbReference type="AlphaFoldDB" id="A0A8I2KQ52"/>
<dbReference type="RefSeq" id="WP_130126206.1">
    <property type="nucleotide sequence ID" value="NZ_CBCSDF010000001.1"/>
</dbReference>
<reference evidence="3 5" key="2">
    <citation type="submission" date="2023-10" db="EMBL/GenBank/DDBJ databases">
        <title>To unveil natural product biosynthetic capacity in Pseudoalteromonas.</title>
        <authorList>
            <person name="Wang J."/>
        </authorList>
    </citation>
    <scope>NUCLEOTIDE SEQUENCE [LARGE SCALE GENOMIC DNA]</scope>
    <source>
        <strain evidence="3 5">DSM 15914</strain>
    </source>
</reference>
<dbReference type="Pfam" id="PF02627">
    <property type="entry name" value="CMD"/>
    <property type="match status" value="1"/>
</dbReference>
<sequence>MKRADYFNQAPELIQHLLGQEELLKQQAHATFGITIWELVKLRASQINQCAFCIAMHTKQALEYGETTNRIIGLSAWQDMPLYTNKEKLALALCEKLTNAQVIDDAFYQTLNVEFDDKELTTLTIAINAINSWNRIVKMFKPNVEFNEHRSNA</sequence>
<proteinExistence type="predicted"/>
<dbReference type="EMBL" id="WEIA01000004">
    <property type="protein sequence ID" value="NLR21412.1"/>
    <property type="molecule type" value="Genomic_DNA"/>
</dbReference>
<dbReference type="PANTHER" id="PTHR34846:SF10">
    <property type="entry name" value="CYTOPLASMIC PROTEIN"/>
    <property type="match status" value="1"/>
</dbReference>
<evidence type="ECO:0000259" key="1">
    <source>
        <dbReference type="Pfam" id="PF02627"/>
    </source>
</evidence>
<dbReference type="InterPro" id="IPR004675">
    <property type="entry name" value="AhpD_core"/>
</dbReference>
<feature type="domain" description="Carboxymuconolactone decarboxylase-like" evidence="1">
    <location>
        <begin position="38"/>
        <end position="94"/>
    </location>
</feature>
<dbReference type="EMBL" id="CP137578">
    <property type="protein sequence ID" value="WOX30219.1"/>
    <property type="molecule type" value="Genomic_DNA"/>
</dbReference>
<dbReference type="InterPro" id="IPR003779">
    <property type="entry name" value="CMD-like"/>
</dbReference>
<evidence type="ECO:0000313" key="5">
    <source>
        <dbReference type="Proteomes" id="UP001304419"/>
    </source>
</evidence>
<evidence type="ECO:0000313" key="4">
    <source>
        <dbReference type="Proteomes" id="UP000646877"/>
    </source>
</evidence>
<dbReference type="InterPro" id="IPR029032">
    <property type="entry name" value="AhpD-like"/>
</dbReference>
<evidence type="ECO:0000313" key="3">
    <source>
        <dbReference type="EMBL" id="WOX30219.1"/>
    </source>
</evidence>